<organism evidence="2 3">
    <name type="scientific">Lutibacter profundi</name>
    <dbReference type="NCBI Taxonomy" id="1622118"/>
    <lineage>
        <taxon>Bacteria</taxon>
        <taxon>Pseudomonadati</taxon>
        <taxon>Bacteroidota</taxon>
        <taxon>Flavobacteriia</taxon>
        <taxon>Flavobacteriales</taxon>
        <taxon>Flavobacteriaceae</taxon>
        <taxon>Lutibacter</taxon>
    </lineage>
</organism>
<dbReference type="Proteomes" id="UP000059672">
    <property type="component" value="Chromosome"/>
</dbReference>
<feature type="signal peptide" evidence="1">
    <location>
        <begin position="1"/>
        <end position="18"/>
    </location>
</feature>
<dbReference type="OrthoDB" id="725917at2"/>
<dbReference type="InterPro" id="IPR011990">
    <property type="entry name" value="TPR-like_helical_dom_sf"/>
</dbReference>
<reference evidence="3" key="1">
    <citation type="submission" date="2015-12" db="EMBL/GenBank/DDBJ databases">
        <title>Complete genome sequence of Lutibacter profundus strain LP1.</title>
        <authorList>
            <person name="Wissuwa J."/>
            <person name="Le Moine Bauer S."/>
            <person name="Stokke R."/>
            <person name="Dahle H."/>
            <person name="Steen I.H."/>
        </authorList>
    </citation>
    <scope>NUCLEOTIDE SEQUENCE [LARGE SCALE GENOMIC DNA]</scope>
    <source>
        <strain evidence="3">LP1</strain>
    </source>
</reference>
<protein>
    <recommendedName>
        <fullName evidence="4">SusD/RagB family nutrient-binding outer membrane lipoprotein</fullName>
    </recommendedName>
</protein>
<keyword evidence="1" id="KW-0732">Signal</keyword>
<accession>A0A109RNF9</accession>
<evidence type="ECO:0000313" key="3">
    <source>
        <dbReference type="Proteomes" id="UP000059672"/>
    </source>
</evidence>
<dbReference type="STRING" id="1622118.Lupro_05115"/>
<dbReference type="PROSITE" id="PS51257">
    <property type="entry name" value="PROKAR_LIPOPROTEIN"/>
    <property type="match status" value="1"/>
</dbReference>
<dbReference type="Gene3D" id="1.25.40.390">
    <property type="match status" value="1"/>
</dbReference>
<keyword evidence="3" id="KW-1185">Reference proteome</keyword>
<sequence>MKKLIFILTLVVTFSCSSDLTDMNIDTKNATTVPGETLFSNAQKNLVDYMVSTNVNVNIYKMFAQYWTETTYTDEANYDVQNRAIPRNTWNRLYRDVLKDLDESSKIITEEGDGGLPTVKANKLAIIEIMKVYTFKVLVDTFGNIPYSEALDADNVNPVYDDAAGIYSDLLARLNAAISGLSASAGSFDGADLIYNGNVSNWIKFGNAIKLEFGIMMNDASTTASGAAGTFTSIADNANFQYLDATPNTNPIWVDLVQSGRSDFVIANTLVDKMIALNDPRITAYMAENLGAGVFVGGPYADNNSFSAYTHVSDKVQAPDFPGTIFSYSQTELLKAEAVKKGLLSGSAQTFYNNGVTASIETWTGDSSLAASYLANDAPYDDANWQNSIGTQAWLALYNRGFEAWTTWRRLNYPTLNTAVISGLPVPTRLTYPVSEQTLNGANYTAAAAAIGGDNLSTPLFWDN</sequence>
<proteinExistence type="predicted"/>
<reference evidence="2 3" key="2">
    <citation type="journal article" date="2016" name="Int. J. Syst. Evol. Microbiol.">
        <title>Lutibacter profundi sp. nov., isolated from a deep-sea hydrothermal system on the Arctic Mid-Ocean Ridge and emended description of the genus Lutibacter.</title>
        <authorList>
            <person name="Le Moine Bauer S."/>
            <person name="Roalkvam I."/>
            <person name="Steen I.H."/>
            <person name="Dahle H."/>
        </authorList>
    </citation>
    <scope>NUCLEOTIDE SEQUENCE [LARGE SCALE GENOMIC DNA]</scope>
    <source>
        <strain evidence="2 3">LP1</strain>
    </source>
</reference>
<dbReference type="KEGG" id="lut:Lupro_05115"/>
<name>A0A109RNF9_9FLAO</name>
<dbReference type="InterPro" id="IPR041662">
    <property type="entry name" value="SusD-like_2"/>
</dbReference>
<dbReference type="RefSeq" id="WP_068206892.1">
    <property type="nucleotide sequence ID" value="NZ_CP013355.1"/>
</dbReference>
<dbReference type="PATRIC" id="fig|1622118.3.peg.1069"/>
<dbReference type="SUPFAM" id="SSF48452">
    <property type="entry name" value="TPR-like"/>
    <property type="match status" value="1"/>
</dbReference>
<evidence type="ECO:0000313" key="2">
    <source>
        <dbReference type="EMBL" id="AMC10660.1"/>
    </source>
</evidence>
<evidence type="ECO:0008006" key="4">
    <source>
        <dbReference type="Google" id="ProtNLM"/>
    </source>
</evidence>
<dbReference type="EMBL" id="CP013355">
    <property type="protein sequence ID" value="AMC10660.1"/>
    <property type="molecule type" value="Genomic_DNA"/>
</dbReference>
<evidence type="ECO:0000256" key="1">
    <source>
        <dbReference type="SAM" id="SignalP"/>
    </source>
</evidence>
<dbReference type="Pfam" id="PF12771">
    <property type="entry name" value="SusD-like_2"/>
    <property type="match status" value="1"/>
</dbReference>
<feature type="chain" id="PRO_5007140381" description="SusD/RagB family nutrient-binding outer membrane lipoprotein" evidence="1">
    <location>
        <begin position="19"/>
        <end position="464"/>
    </location>
</feature>
<gene>
    <name evidence="2" type="ORF">Lupro_05115</name>
</gene>
<dbReference type="AlphaFoldDB" id="A0A109RNF9"/>